<dbReference type="CDD" id="cd02258">
    <property type="entry name" value="Peptidase_C25_N"/>
    <property type="match status" value="1"/>
</dbReference>
<dbReference type="Pfam" id="PF01364">
    <property type="entry name" value="Peptidase_C25"/>
    <property type="match status" value="1"/>
</dbReference>
<dbReference type="InterPro" id="IPR029031">
    <property type="entry name" value="Gingipain_N_sf"/>
</dbReference>
<dbReference type="InterPro" id="IPR001769">
    <property type="entry name" value="Gingipain"/>
</dbReference>
<dbReference type="RefSeq" id="WP_119077231.1">
    <property type="nucleotide sequence ID" value="NZ_CP029600.1"/>
</dbReference>
<feature type="domain" description="Gingipain" evidence="2">
    <location>
        <begin position="388"/>
        <end position="747"/>
    </location>
</feature>
<dbReference type="NCBIfam" id="TIGR04183">
    <property type="entry name" value="Por_Secre_tail"/>
    <property type="match status" value="1"/>
</dbReference>
<sequence length="1107" mass="121041">MTTAPSVLFALTCLLCGLGEAFGQRTYAPRSVLADGNWYKLAVREPGVYRVDLPLLQAMGISTTNLAAGSLRVYGTGGRMLPEDNALPRPDDLPENAVWVADGGDGVMNGGDYLLFYAEGPHTWAYTPEGFRHNRHLYADSVCYFLHVNPGGFRIGEDPAAAPPGPPVTTYNYRAFYENDRYNMLSSGKDWLGEELNATLPERNFTLPLPAGLTDAYIRIRAVARSTGGSQFEIAEQRLVPRPVSGNIFDEYATAVEGYFPYAGGAAVTLRYQGNAAARGWLDYMEVLGRSPLAMPAAGMLPFRDTRCTGPATFEIANAASQTRVWDVTDPLRPLQLNTQLTGSTLRFNRNCSGLREYVAFNPEALPKPQYVGRVPNQDLHGSAVSGMLIVTVAELRTEAEKLAAWHRGAGLNVGVAIMEEIYNEFGSGLPDPTALRDFVKMHYDRSGLRYLLLFGRASFMYKDASNMVPTWQSAASLHGINTHMSDDYFGFLDDNDHIGGNPLLDVAIGRLPVRNAAEAAAVVNKIMQYHSPAGFGPWRNEMTFVADDEDGNLHFEDAEKVSRIIEQEQPRYNVAKYYLDAFPQVSGASGSRYPAANEAIDRRMFNGTLVWNYTGHGSFSRLAEEAVLDETSLNAWNNEHRLPLLVTATCDFAPFDNPQFHSLGEQLLTREKGGAIALMTTTRAVFASSNLVMNANYFRLAFQPGAGGRLPTLGEGAMMAKNETYASLGDIVNNRKFQLLGDPALLLAFPKWTVYTDSLNGRPAGTADTLQALGQYTVAGSVRDGAGNVQAGYNGVLHITVFDKPATYRTLGNDPGSTPADYQLQDRALFRGSQPVQNGRFRFTFVVPKDIAVTPGSGKISYYTSNDVEDGSGTYAGLAVTGTAPNAPADNQGPLIRAWMNDESFRDGGLTAEDPLLLVYLQDESGINATGNGIGHDIVAVLDDSTQFYNMNEFYTTTPGNFREGRVTFPLAGLAPGRHTLTIRAWDSHNNSSTINISFTVVPKSSLAVEKVYNYPNPFRGQTRFMFSHNQQNTDLDVLIRIFTATGRQVSTIKSTINEANGRYSGIPWNGRSDSGVRLTPGIYFYQVVVKSTGKEKVFGGKMILL</sequence>
<protein>
    <recommendedName>
        <fullName evidence="2">Gingipain domain-containing protein</fullName>
    </recommendedName>
</protein>
<dbReference type="Proteomes" id="UP000246099">
    <property type="component" value="Chromosome"/>
</dbReference>
<dbReference type="InterPro" id="IPR026444">
    <property type="entry name" value="Secre_tail"/>
</dbReference>
<dbReference type="Gene3D" id="3.40.50.1460">
    <property type="match status" value="1"/>
</dbReference>
<evidence type="ECO:0000259" key="2">
    <source>
        <dbReference type="Pfam" id="PF01364"/>
    </source>
</evidence>
<dbReference type="Gene3D" id="2.60.40.4070">
    <property type="match status" value="1"/>
</dbReference>
<name>A0ABN5LNT8_9BACT</name>
<dbReference type="Gene3D" id="3.40.50.10390">
    <property type="entry name" value="Gingipain r, domain 1"/>
    <property type="match status" value="1"/>
</dbReference>
<dbReference type="SUPFAM" id="SSF52129">
    <property type="entry name" value="Caspase-like"/>
    <property type="match status" value="1"/>
</dbReference>
<reference evidence="3 4" key="1">
    <citation type="submission" date="2018-05" db="EMBL/GenBank/DDBJ databases">
        <title>Chitinophaga sp. nov., isolated from rhizosphere soil of Alhagi.</title>
        <authorList>
            <person name="Liu Y."/>
        </authorList>
    </citation>
    <scope>NUCLEOTIDE SEQUENCE [LARGE SCALE GENOMIC DNA]</scope>
    <source>
        <strain evidence="3 4">T22</strain>
    </source>
</reference>
<dbReference type="EMBL" id="CP029600">
    <property type="protein sequence ID" value="AWO01068.1"/>
    <property type="molecule type" value="Genomic_DNA"/>
</dbReference>
<evidence type="ECO:0000256" key="1">
    <source>
        <dbReference type="ARBA" id="ARBA00022729"/>
    </source>
</evidence>
<keyword evidence="1" id="KW-0732">Signal</keyword>
<evidence type="ECO:0000313" key="4">
    <source>
        <dbReference type="Proteomes" id="UP000246099"/>
    </source>
</evidence>
<dbReference type="NCBIfam" id="NF033707">
    <property type="entry name" value="T9SS_sortase"/>
    <property type="match status" value="1"/>
</dbReference>
<gene>
    <name evidence="3" type="ORF">DLD77_04820</name>
</gene>
<proteinExistence type="predicted"/>
<evidence type="ECO:0000313" key="3">
    <source>
        <dbReference type="EMBL" id="AWO01068.1"/>
    </source>
</evidence>
<dbReference type="InterPro" id="IPR029030">
    <property type="entry name" value="Caspase-like_dom_sf"/>
</dbReference>
<organism evidence="3 4">
    <name type="scientific">Chitinophaga alhagiae</name>
    <dbReference type="NCBI Taxonomy" id="2203219"/>
    <lineage>
        <taxon>Bacteria</taxon>
        <taxon>Pseudomonadati</taxon>
        <taxon>Bacteroidota</taxon>
        <taxon>Chitinophagia</taxon>
        <taxon>Chitinophagales</taxon>
        <taxon>Chitinophagaceae</taxon>
        <taxon>Chitinophaga</taxon>
    </lineage>
</organism>
<keyword evidence="4" id="KW-1185">Reference proteome</keyword>
<accession>A0ABN5LNT8</accession>